<dbReference type="InterPro" id="IPR006224">
    <property type="entry name" value="PsdUridine_synth_RluA-like_CS"/>
</dbReference>
<evidence type="ECO:0000256" key="3">
    <source>
        <dbReference type="PIRSR" id="PIRSR606225-1"/>
    </source>
</evidence>
<dbReference type="GO" id="GO:0003723">
    <property type="term" value="F:RNA binding"/>
    <property type="evidence" value="ECO:0007669"/>
    <property type="project" value="InterPro"/>
</dbReference>
<dbReference type="InterPro" id="IPR006225">
    <property type="entry name" value="PsdUridine_synth_RluC/D"/>
</dbReference>
<dbReference type="InterPro" id="IPR006145">
    <property type="entry name" value="PsdUridine_synth_RsuA/RluA"/>
</dbReference>
<comment type="catalytic activity">
    <reaction evidence="4">
        <text>a uridine in RNA = a pseudouridine in RNA</text>
        <dbReference type="Rhea" id="RHEA:48348"/>
        <dbReference type="Rhea" id="RHEA-COMP:12068"/>
        <dbReference type="Rhea" id="RHEA-COMP:12069"/>
        <dbReference type="ChEBI" id="CHEBI:65314"/>
        <dbReference type="ChEBI" id="CHEBI:65315"/>
    </reaction>
</comment>
<dbReference type="PROSITE" id="PS01129">
    <property type="entry name" value="PSI_RLU"/>
    <property type="match status" value="1"/>
</dbReference>
<dbReference type="GO" id="GO:0000455">
    <property type="term" value="P:enzyme-directed rRNA pseudouridine synthesis"/>
    <property type="evidence" value="ECO:0007669"/>
    <property type="project" value="TreeGrafter"/>
</dbReference>
<dbReference type="NCBIfam" id="TIGR00005">
    <property type="entry name" value="rluA_subfam"/>
    <property type="match status" value="1"/>
</dbReference>
<dbReference type="PANTHER" id="PTHR21600:SF44">
    <property type="entry name" value="RIBOSOMAL LARGE SUBUNIT PSEUDOURIDINE SYNTHASE D"/>
    <property type="match status" value="1"/>
</dbReference>
<dbReference type="InterPro" id="IPR020103">
    <property type="entry name" value="PsdUridine_synth_cat_dom_sf"/>
</dbReference>
<protein>
    <recommendedName>
        <fullName evidence="4">Pseudouridine synthase</fullName>
        <ecNumber evidence="4">5.4.99.-</ecNumber>
    </recommendedName>
</protein>
<evidence type="ECO:0000313" key="6">
    <source>
        <dbReference type="EMBL" id="OGG15569.1"/>
    </source>
</evidence>
<dbReference type="GO" id="GO:0140098">
    <property type="term" value="F:catalytic activity, acting on RNA"/>
    <property type="evidence" value="ECO:0007669"/>
    <property type="project" value="UniProtKB-ARBA"/>
</dbReference>
<keyword evidence="2 4" id="KW-0413">Isomerase</keyword>
<dbReference type="EC" id="5.4.99.-" evidence="4"/>
<dbReference type="Pfam" id="PF00849">
    <property type="entry name" value="PseudoU_synth_2"/>
    <property type="match status" value="1"/>
</dbReference>
<dbReference type="STRING" id="1798382.A3D77_02635"/>
<evidence type="ECO:0000256" key="2">
    <source>
        <dbReference type="ARBA" id="ARBA00023235"/>
    </source>
</evidence>
<evidence type="ECO:0000259" key="5">
    <source>
        <dbReference type="Pfam" id="PF00849"/>
    </source>
</evidence>
<comment type="similarity">
    <text evidence="1 4">Belongs to the pseudouridine synthase RluA family.</text>
</comment>
<organism evidence="6 7">
    <name type="scientific">Candidatus Gottesmanbacteria bacterium RIFCSPHIGHO2_02_FULL_39_11</name>
    <dbReference type="NCBI Taxonomy" id="1798382"/>
    <lineage>
        <taxon>Bacteria</taxon>
        <taxon>Candidatus Gottesmaniibacteriota</taxon>
    </lineage>
</organism>
<dbReference type="EMBL" id="MFJL01000022">
    <property type="protein sequence ID" value="OGG15569.1"/>
    <property type="molecule type" value="Genomic_DNA"/>
</dbReference>
<dbReference type="SUPFAM" id="SSF55120">
    <property type="entry name" value="Pseudouridine synthase"/>
    <property type="match status" value="1"/>
</dbReference>
<dbReference type="Proteomes" id="UP000176923">
    <property type="component" value="Unassembled WGS sequence"/>
</dbReference>
<evidence type="ECO:0000256" key="4">
    <source>
        <dbReference type="RuleBase" id="RU362028"/>
    </source>
</evidence>
<dbReference type="CDD" id="cd02869">
    <property type="entry name" value="PseudoU_synth_RluA_like"/>
    <property type="match status" value="1"/>
</dbReference>
<reference evidence="6 7" key="1">
    <citation type="journal article" date="2016" name="Nat. Commun.">
        <title>Thousands of microbial genomes shed light on interconnected biogeochemical processes in an aquifer system.</title>
        <authorList>
            <person name="Anantharaman K."/>
            <person name="Brown C.T."/>
            <person name="Hug L.A."/>
            <person name="Sharon I."/>
            <person name="Castelle C.J."/>
            <person name="Probst A.J."/>
            <person name="Thomas B.C."/>
            <person name="Singh A."/>
            <person name="Wilkins M.J."/>
            <person name="Karaoz U."/>
            <person name="Brodie E.L."/>
            <person name="Williams K.H."/>
            <person name="Hubbard S.S."/>
            <person name="Banfield J.F."/>
        </authorList>
    </citation>
    <scope>NUCLEOTIDE SEQUENCE [LARGE SCALE GENOMIC DNA]</scope>
</reference>
<dbReference type="AlphaFoldDB" id="A0A1F5ZT02"/>
<evidence type="ECO:0000256" key="1">
    <source>
        <dbReference type="ARBA" id="ARBA00010876"/>
    </source>
</evidence>
<dbReference type="InterPro" id="IPR050188">
    <property type="entry name" value="RluA_PseudoU_synthase"/>
</dbReference>
<accession>A0A1F5ZT02</accession>
<sequence length="241" mass="27221">MISPSVLFEDDSYLVIDKPSGISVNRSINEKGETIQDFAISYLHVPLTQKKEGEEDSFLTRSGIVHRIDKETSGILLIAKNENSFKALQSQFLDRTVTKKYICLVHGLLGSPGGTINAPVGRLPWNRRKFGVLPEGRDAVTDYKTLSTYKGTYDKYQMLEMTPHTGRTHQIRIHLKHINHPIVSDPLYAGRKVYRDDLTFCPRLFLHASQITINHPVSNESLTIKCSLPADLEKVLENFKG</sequence>
<dbReference type="GO" id="GO:0009982">
    <property type="term" value="F:pseudouridine synthase activity"/>
    <property type="evidence" value="ECO:0007669"/>
    <property type="project" value="InterPro"/>
</dbReference>
<name>A0A1F5ZT02_9BACT</name>
<comment type="function">
    <text evidence="4">Responsible for synthesis of pseudouridine from uracil.</text>
</comment>
<evidence type="ECO:0000313" key="7">
    <source>
        <dbReference type="Proteomes" id="UP000176923"/>
    </source>
</evidence>
<feature type="active site" evidence="3">
    <location>
        <position position="69"/>
    </location>
</feature>
<gene>
    <name evidence="6" type="ORF">A3D77_02635</name>
</gene>
<proteinExistence type="inferred from homology"/>
<dbReference type="Gene3D" id="3.30.2350.10">
    <property type="entry name" value="Pseudouridine synthase"/>
    <property type="match status" value="1"/>
</dbReference>
<dbReference type="PANTHER" id="PTHR21600">
    <property type="entry name" value="MITOCHONDRIAL RNA PSEUDOURIDINE SYNTHASE"/>
    <property type="match status" value="1"/>
</dbReference>
<comment type="caution">
    <text evidence="6">The sequence shown here is derived from an EMBL/GenBank/DDBJ whole genome shotgun (WGS) entry which is preliminary data.</text>
</comment>
<feature type="domain" description="Pseudouridine synthase RsuA/RluA-like" evidence="5">
    <location>
        <begin position="13"/>
        <end position="177"/>
    </location>
</feature>